<dbReference type="CDD" id="cd02440">
    <property type="entry name" value="AdoMet_MTases"/>
    <property type="match status" value="1"/>
</dbReference>
<dbReference type="InterPro" id="IPR019410">
    <property type="entry name" value="Methyltransf_16"/>
</dbReference>
<proteinExistence type="predicted"/>
<keyword evidence="2" id="KW-1185">Reference proteome</keyword>
<evidence type="ECO:0000313" key="1">
    <source>
        <dbReference type="EMBL" id="KAG8459831.1"/>
    </source>
</evidence>
<protein>
    <recommendedName>
        <fullName evidence="3">Methyltransferase domain-containing protein</fullName>
    </recommendedName>
</protein>
<evidence type="ECO:0000313" key="2">
    <source>
        <dbReference type="Proteomes" id="UP000751190"/>
    </source>
</evidence>
<dbReference type="Gene3D" id="3.40.50.150">
    <property type="entry name" value="Vaccinia Virus protein VP39"/>
    <property type="match status" value="1"/>
</dbReference>
<dbReference type="Proteomes" id="UP000751190">
    <property type="component" value="Unassembled WGS sequence"/>
</dbReference>
<dbReference type="Pfam" id="PF10294">
    <property type="entry name" value="Methyltransf_16"/>
    <property type="match status" value="1"/>
</dbReference>
<gene>
    <name evidence="1" type="ORF">KFE25_014394</name>
</gene>
<dbReference type="EMBL" id="JAGTXO010000037">
    <property type="protein sequence ID" value="KAG8459831.1"/>
    <property type="molecule type" value="Genomic_DNA"/>
</dbReference>
<name>A0A8J6C668_DIALT</name>
<organism evidence="1 2">
    <name type="scientific">Diacronema lutheri</name>
    <name type="common">Unicellular marine alga</name>
    <name type="synonym">Monochrysis lutheri</name>
    <dbReference type="NCBI Taxonomy" id="2081491"/>
    <lineage>
        <taxon>Eukaryota</taxon>
        <taxon>Haptista</taxon>
        <taxon>Haptophyta</taxon>
        <taxon>Pavlovophyceae</taxon>
        <taxon>Pavlovales</taxon>
        <taxon>Pavlovaceae</taxon>
        <taxon>Diacronema</taxon>
    </lineage>
</organism>
<reference evidence="1" key="1">
    <citation type="submission" date="2021-05" db="EMBL/GenBank/DDBJ databases">
        <title>The genome of the haptophyte Pavlova lutheri (Diacronema luteri, Pavlovales) - a model for lipid biosynthesis in eukaryotic algae.</title>
        <authorList>
            <person name="Hulatt C.J."/>
            <person name="Posewitz M.C."/>
        </authorList>
    </citation>
    <scope>NUCLEOTIDE SEQUENCE</scope>
    <source>
        <strain evidence="1">NIVA-4/92</strain>
    </source>
</reference>
<sequence>MADERQLGFHSAGSRRLVVAIRGRAHVGVDEPLRFVVTLENDMGHDLGHAPLSALRLSATDDGGALPIETVGARPGHAHAVRVGRSTVGIARLHVEPADGEAVGALAASLGCSSTPFAVGDAARPGEEGARVSTREVEIGGALRGRPIRLFESRDGIHTQLWDAGLALARFLAATRPSDWLRARGPPNASAPADAPLAGLRILELGAGTGITALALGALGASVVATDLAPGSVALLRANAAANALDRSVRAVELGWGADCDLLREPFDVVLGADLVYAEDAFAPLVGTLRAVIARGALGLLACRRRCDASSEAHFFHLLHARLGVQRLEHARLELGVALYRLTPLAPEGRGPDPPCRYCEYLCARWARRFVEERAAGGAADGGWVPTDLLL</sequence>
<dbReference type="SUPFAM" id="SSF53335">
    <property type="entry name" value="S-adenosyl-L-methionine-dependent methyltransferases"/>
    <property type="match status" value="1"/>
</dbReference>
<dbReference type="InterPro" id="IPR029063">
    <property type="entry name" value="SAM-dependent_MTases_sf"/>
</dbReference>
<evidence type="ECO:0008006" key="3">
    <source>
        <dbReference type="Google" id="ProtNLM"/>
    </source>
</evidence>
<comment type="caution">
    <text evidence="1">The sequence shown here is derived from an EMBL/GenBank/DDBJ whole genome shotgun (WGS) entry which is preliminary data.</text>
</comment>
<accession>A0A8J6C668</accession>
<dbReference type="PANTHER" id="PTHR14614">
    <property type="entry name" value="HEPATOCELLULAR CARCINOMA-ASSOCIATED ANTIGEN"/>
    <property type="match status" value="1"/>
</dbReference>
<dbReference type="PANTHER" id="PTHR14614:SF163">
    <property type="entry name" value="METHYLTRANSFERASE SMALL DOMAIN-CONTAINING PROTEIN"/>
    <property type="match status" value="1"/>
</dbReference>
<dbReference type="OrthoDB" id="413520at2759"/>
<dbReference type="AlphaFoldDB" id="A0A8J6C668"/>